<proteinExistence type="inferred from homology"/>
<evidence type="ECO:0000256" key="3">
    <source>
        <dbReference type="ARBA" id="ARBA00022801"/>
    </source>
</evidence>
<dbReference type="PROSITE" id="PS01236">
    <property type="entry name" value="PDXT_SNO_1"/>
    <property type="match status" value="1"/>
</dbReference>
<evidence type="ECO:0000256" key="1">
    <source>
        <dbReference type="ARBA" id="ARBA00008345"/>
    </source>
</evidence>
<name>X1T1I7_9ZZZZ</name>
<dbReference type="InterPro" id="IPR021196">
    <property type="entry name" value="PdxT/SNO_CS"/>
</dbReference>
<dbReference type="PROSITE" id="PS51273">
    <property type="entry name" value="GATASE_TYPE_1"/>
    <property type="match status" value="1"/>
</dbReference>
<dbReference type="AlphaFoldDB" id="X1T1I7"/>
<dbReference type="PANTHER" id="PTHR31559:SF0">
    <property type="entry name" value="PYRIDOXAL 5'-PHOSPHATE SYNTHASE SUBUNIT SNO1-RELATED"/>
    <property type="match status" value="1"/>
</dbReference>
<keyword evidence="5" id="KW-0315">Glutamine amidotransferase</keyword>
<organism evidence="8">
    <name type="scientific">marine sediment metagenome</name>
    <dbReference type="NCBI Taxonomy" id="412755"/>
    <lineage>
        <taxon>unclassified sequences</taxon>
        <taxon>metagenomes</taxon>
        <taxon>ecological metagenomes</taxon>
    </lineage>
</organism>
<dbReference type="GO" id="GO:0004359">
    <property type="term" value="F:glutaminase activity"/>
    <property type="evidence" value="ECO:0007669"/>
    <property type="project" value="UniProtKB-EC"/>
</dbReference>
<dbReference type="PIRSF" id="PIRSF005639">
    <property type="entry name" value="Glut_amidoT_SNO"/>
    <property type="match status" value="1"/>
</dbReference>
<evidence type="ECO:0000256" key="7">
    <source>
        <dbReference type="ARBA" id="ARBA00049534"/>
    </source>
</evidence>
<dbReference type="PROSITE" id="PS51130">
    <property type="entry name" value="PDXT_SNO_2"/>
    <property type="match status" value="1"/>
</dbReference>
<dbReference type="Pfam" id="PF01174">
    <property type="entry name" value="SNO"/>
    <property type="match status" value="1"/>
</dbReference>
<dbReference type="PROSITE" id="PS51274">
    <property type="entry name" value="GATASE_COBBQ"/>
    <property type="match status" value="1"/>
</dbReference>
<accession>X1T1I7</accession>
<dbReference type="FunFam" id="3.40.50.880:FF:000010">
    <property type="entry name" value="uncharacterized protein LOC100176842 isoform X2"/>
    <property type="match status" value="1"/>
</dbReference>
<dbReference type="InterPro" id="IPR002161">
    <property type="entry name" value="PdxT/SNO"/>
</dbReference>
<dbReference type="EC" id="3.5.1.2" evidence="2"/>
<dbReference type="InterPro" id="IPR029062">
    <property type="entry name" value="Class_I_gatase-like"/>
</dbReference>
<dbReference type="SUPFAM" id="SSF52317">
    <property type="entry name" value="Class I glutamine amidotransferase-like"/>
    <property type="match status" value="1"/>
</dbReference>
<keyword evidence="3" id="KW-0378">Hydrolase</keyword>
<dbReference type="NCBIfam" id="TIGR03800">
    <property type="entry name" value="PLP_synth_Pdx2"/>
    <property type="match status" value="1"/>
</dbReference>
<comment type="caution">
    <text evidence="8">The sequence shown here is derived from an EMBL/GenBank/DDBJ whole genome shotgun (WGS) entry which is preliminary data.</text>
</comment>
<keyword evidence="4" id="KW-0663">Pyridoxal phosphate</keyword>
<dbReference type="PANTHER" id="PTHR31559">
    <property type="entry name" value="PYRIDOXAL 5'-PHOSPHATE SYNTHASE SUBUNIT SNO"/>
    <property type="match status" value="1"/>
</dbReference>
<dbReference type="GO" id="GO:0005829">
    <property type="term" value="C:cytosol"/>
    <property type="evidence" value="ECO:0007669"/>
    <property type="project" value="TreeGrafter"/>
</dbReference>
<gene>
    <name evidence="8" type="ORF">S12H4_41189</name>
</gene>
<reference evidence="8" key="1">
    <citation type="journal article" date="2014" name="Front. Microbiol.">
        <title>High frequency of phylogenetically diverse reductive dehalogenase-homologous genes in deep subseafloor sedimentary metagenomes.</title>
        <authorList>
            <person name="Kawai M."/>
            <person name="Futagami T."/>
            <person name="Toyoda A."/>
            <person name="Takaki Y."/>
            <person name="Nishi S."/>
            <person name="Hori S."/>
            <person name="Arai W."/>
            <person name="Tsubouchi T."/>
            <person name="Morono Y."/>
            <person name="Uchiyama I."/>
            <person name="Ito T."/>
            <person name="Fujiyama A."/>
            <person name="Inagaki F."/>
            <person name="Takami H."/>
        </authorList>
    </citation>
    <scope>NUCLEOTIDE SEQUENCE</scope>
    <source>
        <strain evidence="8">Expedition CK06-06</strain>
    </source>
</reference>
<dbReference type="GO" id="GO:0016829">
    <property type="term" value="F:lyase activity"/>
    <property type="evidence" value="ECO:0007669"/>
    <property type="project" value="UniProtKB-KW"/>
</dbReference>
<evidence type="ECO:0000256" key="4">
    <source>
        <dbReference type="ARBA" id="ARBA00022898"/>
    </source>
</evidence>
<keyword evidence="6" id="KW-0456">Lyase</keyword>
<evidence type="ECO:0000256" key="6">
    <source>
        <dbReference type="ARBA" id="ARBA00023239"/>
    </source>
</evidence>
<dbReference type="Gene3D" id="3.40.50.880">
    <property type="match status" value="1"/>
</dbReference>
<dbReference type="GO" id="GO:0042823">
    <property type="term" value="P:pyridoxal phosphate biosynthetic process"/>
    <property type="evidence" value="ECO:0007669"/>
    <property type="project" value="InterPro"/>
</dbReference>
<evidence type="ECO:0000313" key="8">
    <source>
        <dbReference type="EMBL" id="GAI99192.1"/>
    </source>
</evidence>
<evidence type="ECO:0000256" key="2">
    <source>
        <dbReference type="ARBA" id="ARBA00012918"/>
    </source>
</evidence>
<dbReference type="GO" id="GO:0008614">
    <property type="term" value="P:pyridoxine metabolic process"/>
    <property type="evidence" value="ECO:0007669"/>
    <property type="project" value="TreeGrafter"/>
</dbReference>
<dbReference type="CDD" id="cd01749">
    <property type="entry name" value="GATase1_PB"/>
    <property type="match status" value="1"/>
</dbReference>
<protein>
    <recommendedName>
        <fullName evidence="2">glutaminase</fullName>
        <ecNumber evidence="2">3.5.1.2</ecNumber>
    </recommendedName>
</protein>
<feature type="non-terminal residue" evidence="8">
    <location>
        <position position="1"/>
    </location>
</feature>
<dbReference type="EMBL" id="BARW01025071">
    <property type="protein sequence ID" value="GAI99192.1"/>
    <property type="molecule type" value="Genomic_DNA"/>
</dbReference>
<evidence type="ECO:0000256" key="5">
    <source>
        <dbReference type="ARBA" id="ARBA00022962"/>
    </source>
</evidence>
<comment type="catalytic activity">
    <reaction evidence="7">
        <text>L-glutamine + H2O = L-glutamate + NH4(+)</text>
        <dbReference type="Rhea" id="RHEA:15889"/>
        <dbReference type="ChEBI" id="CHEBI:15377"/>
        <dbReference type="ChEBI" id="CHEBI:28938"/>
        <dbReference type="ChEBI" id="CHEBI:29985"/>
        <dbReference type="ChEBI" id="CHEBI:58359"/>
        <dbReference type="EC" id="3.5.1.2"/>
    </reaction>
</comment>
<dbReference type="GO" id="GO:1903600">
    <property type="term" value="C:glutaminase complex"/>
    <property type="evidence" value="ECO:0007669"/>
    <property type="project" value="TreeGrafter"/>
</dbReference>
<comment type="similarity">
    <text evidence="1">Belongs to the glutaminase PdxT/SNO family.</text>
</comment>
<sequence>IVKLHQLRVEAVPVRLPEELAGLDGLIIPGGESTSIGRLMLDYKLASKIKDSARKGLPVFGTCAGMILLAKKNSDDYPEPLGIIDIEVNRNAFGRQRESFETELLIPVLGEKPFPGVFIRAPLIEQADGEVEILARLADDTIVAARQEKLLASAFHPELTDDLRFHQYFLDIVSGCQ</sequence>